<organism evidence="1 2">
    <name type="scientific">Bionectria ochroleuca</name>
    <name type="common">Gliocladium roseum</name>
    <dbReference type="NCBI Taxonomy" id="29856"/>
    <lineage>
        <taxon>Eukaryota</taxon>
        <taxon>Fungi</taxon>
        <taxon>Dikarya</taxon>
        <taxon>Ascomycota</taxon>
        <taxon>Pezizomycotina</taxon>
        <taxon>Sordariomycetes</taxon>
        <taxon>Hypocreomycetidae</taxon>
        <taxon>Hypocreales</taxon>
        <taxon>Bionectriaceae</taxon>
        <taxon>Clonostachys</taxon>
    </lineage>
</organism>
<evidence type="ECO:0000313" key="1">
    <source>
        <dbReference type="EMBL" id="KAF9743483.1"/>
    </source>
</evidence>
<sequence length="414" mass="44182">MQSSIPYDPSLVLGSVLSNAALQLVHEISRAEAPVSTAREELEALVASRKSLDKTKSELINLGIDTFPLDEETNNLSSQIASVARDYVKIKLEVEAAVRSLHSKIHGVGYGAGVESPVDRLKAEPISVPLAAESLKVDVQYFSMDPNEQSAKSFASNISSVVSDVTSWLGTKLSAEISQAAETQVFGQVQRHNVAGTLILSASCTHRNGLVLEPLAIDPEKGIKAWNRLFPDDRIDITGPKDMAELARTADVNESGNKLGLVSGMSLGSSFIGMVHVLNSTSSDVQTPAVRSHVTFLTTGTISEVTLSESASDKPALETLLPAFQRVQLNDLDDGALDPAQLGQGLVDSALTKVNSSISKLVDIKFMTAALNDYLRKASSGRSGVPLSYHLSEFSKGDIAEAWVAKYHPETPAS</sequence>
<comment type="caution">
    <text evidence="1">The sequence shown here is derived from an EMBL/GenBank/DDBJ whole genome shotgun (WGS) entry which is preliminary data.</text>
</comment>
<reference evidence="1" key="1">
    <citation type="submission" date="2020-10" db="EMBL/GenBank/DDBJ databases">
        <title>High-Quality Genome Resource of Clonostachys rosea strain S41 by Oxford Nanopore Long-Read Sequencing.</title>
        <authorList>
            <person name="Wang H."/>
        </authorList>
    </citation>
    <scope>NUCLEOTIDE SEQUENCE</scope>
    <source>
        <strain evidence="1">S41</strain>
    </source>
</reference>
<protein>
    <submittedName>
        <fullName evidence="1">Uncharacterized protein</fullName>
    </submittedName>
</protein>
<accession>A0A8H7K4X4</accession>
<gene>
    <name evidence="1" type="ORF">IM811_006574</name>
</gene>
<dbReference type="EMBL" id="JADCTT010000017">
    <property type="protein sequence ID" value="KAF9743483.1"/>
    <property type="molecule type" value="Genomic_DNA"/>
</dbReference>
<proteinExistence type="predicted"/>
<dbReference type="Proteomes" id="UP000616885">
    <property type="component" value="Unassembled WGS sequence"/>
</dbReference>
<dbReference type="AlphaFoldDB" id="A0A8H7K4X4"/>
<name>A0A8H7K4X4_BIOOC</name>
<evidence type="ECO:0000313" key="2">
    <source>
        <dbReference type="Proteomes" id="UP000616885"/>
    </source>
</evidence>